<dbReference type="PANTHER" id="PTHR31751">
    <property type="entry name" value="SI:CH211-108C17.2-RELATED-RELATED"/>
    <property type="match status" value="1"/>
</dbReference>
<reference evidence="1 2" key="1">
    <citation type="submission" date="2020-03" db="EMBL/GenBank/DDBJ databases">
        <title>Dissostichus mawsoni Genome sequencing and assembly.</title>
        <authorList>
            <person name="Park H."/>
        </authorList>
    </citation>
    <scope>NUCLEOTIDE SEQUENCE [LARGE SCALE GENOMIC DNA]</scope>
    <source>
        <strain evidence="1">DM0001</strain>
        <tissue evidence="1">Muscle</tissue>
    </source>
</reference>
<dbReference type="AlphaFoldDB" id="A0A7J5X8C7"/>
<dbReference type="PANTHER" id="PTHR31751:SF42">
    <property type="entry name" value="PROTEIN CBG10204"/>
    <property type="match status" value="1"/>
</dbReference>
<sequence>MRSATRNPIHRLWLKPRKLLQWCHCPSCGSVDIRQVWTTTGTLLKSHLTCDSCLQATKWQSQPSIGNFPAGNMLLSAGILFAGASPTKVLRVLNHMGVMTYEKRTFFSHQRDILQPAIQGVWTQQQAAHIAMLQTEGRPLVLGLLKKLKAICKLKGCEDLKAWQQSIINHLYWAVVSSTQDDAELIVDKWKSVERHVLNLHRGHGGKFPTCAHKRLQGRAHKKKWIKPSSLSAVKLEKLVTDKMLCKVIGKLSAVHQTSKVEGFQSLIIQFAPKSYVYSYTGMLCRTLLAGLHYNENASRHTATTKAGEQRFKIRYPKYKAGHVVKKILVEATFSYVDDLMGEVVDLCKKPSADRPVQLEASHSVLGNGEA</sequence>
<dbReference type="OrthoDB" id="5814287at2759"/>
<keyword evidence="2" id="KW-1185">Reference proteome</keyword>
<proteinExistence type="predicted"/>
<gene>
    <name evidence="1" type="ORF">F7725_026911</name>
</gene>
<protein>
    <recommendedName>
        <fullName evidence="3">Transposase</fullName>
    </recommendedName>
</protein>
<evidence type="ECO:0008006" key="3">
    <source>
        <dbReference type="Google" id="ProtNLM"/>
    </source>
</evidence>
<accession>A0A7J5X8C7</accession>
<dbReference type="EMBL" id="JAAKFY010000027">
    <property type="protein sequence ID" value="KAF3833246.1"/>
    <property type="molecule type" value="Genomic_DNA"/>
</dbReference>
<evidence type="ECO:0000313" key="2">
    <source>
        <dbReference type="Proteomes" id="UP000518266"/>
    </source>
</evidence>
<organism evidence="1 2">
    <name type="scientific">Dissostichus mawsoni</name>
    <name type="common">Antarctic cod</name>
    <dbReference type="NCBI Taxonomy" id="36200"/>
    <lineage>
        <taxon>Eukaryota</taxon>
        <taxon>Metazoa</taxon>
        <taxon>Chordata</taxon>
        <taxon>Craniata</taxon>
        <taxon>Vertebrata</taxon>
        <taxon>Euteleostomi</taxon>
        <taxon>Actinopterygii</taxon>
        <taxon>Neopterygii</taxon>
        <taxon>Teleostei</taxon>
        <taxon>Neoteleostei</taxon>
        <taxon>Acanthomorphata</taxon>
        <taxon>Eupercaria</taxon>
        <taxon>Perciformes</taxon>
        <taxon>Notothenioidei</taxon>
        <taxon>Nototheniidae</taxon>
        <taxon>Dissostichus</taxon>
    </lineage>
</organism>
<name>A0A7J5X8C7_DISMA</name>
<dbReference type="Proteomes" id="UP000518266">
    <property type="component" value="Unassembled WGS sequence"/>
</dbReference>
<comment type="caution">
    <text evidence="1">The sequence shown here is derived from an EMBL/GenBank/DDBJ whole genome shotgun (WGS) entry which is preliminary data.</text>
</comment>
<evidence type="ECO:0000313" key="1">
    <source>
        <dbReference type="EMBL" id="KAF3833246.1"/>
    </source>
</evidence>